<evidence type="ECO:0000256" key="1">
    <source>
        <dbReference type="ARBA" id="ARBA00004418"/>
    </source>
</evidence>
<dbReference type="SUPFAM" id="SSF49354">
    <property type="entry name" value="PapD-like"/>
    <property type="match status" value="1"/>
</dbReference>
<evidence type="ECO:0000256" key="8">
    <source>
        <dbReference type="RuleBase" id="RU003918"/>
    </source>
</evidence>
<dbReference type="InterPro" id="IPR016148">
    <property type="entry name" value="Pili_assmbl_chaperone_C"/>
</dbReference>
<comment type="similarity">
    <text evidence="2 8">Belongs to the periplasmic pilus chaperone family.</text>
</comment>
<dbReference type="InterPro" id="IPR036316">
    <property type="entry name" value="Pili_assmbl_chap_C_dom_sf"/>
</dbReference>
<keyword evidence="6 8" id="KW-0143">Chaperone</keyword>
<feature type="chain" id="PRO_5001741248" evidence="9">
    <location>
        <begin position="23"/>
        <end position="248"/>
    </location>
</feature>
<dbReference type="EMBL" id="LK931336">
    <property type="protein sequence ID" value="CDZ86488.1"/>
    <property type="molecule type" value="Genomic_DNA"/>
</dbReference>
<evidence type="ECO:0000259" key="10">
    <source>
        <dbReference type="Pfam" id="PF00345"/>
    </source>
</evidence>
<dbReference type="PANTHER" id="PTHR30251:SF2">
    <property type="entry name" value="FIMBRIAL CHAPERONE YADV-RELATED"/>
    <property type="match status" value="1"/>
</dbReference>
<dbReference type="PATRIC" id="fig|545.12.peg.4758"/>
<dbReference type="InterPro" id="IPR018046">
    <property type="entry name" value="Pili_assmbl_chaperone_CS"/>
</dbReference>
<dbReference type="AlphaFoldDB" id="A0A078LRJ9"/>
<dbReference type="GO" id="GO:0030288">
    <property type="term" value="C:outer membrane-bounded periplasmic space"/>
    <property type="evidence" value="ECO:0007669"/>
    <property type="project" value="InterPro"/>
</dbReference>
<dbReference type="Gene3D" id="2.60.40.10">
    <property type="entry name" value="Immunoglobulins"/>
    <property type="match status" value="2"/>
</dbReference>
<evidence type="ECO:0000313" key="12">
    <source>
        <dbReference type="EMBL" id="CDZ86488.1"/>
    </source>
</evidence>
<dbReference type="InterPro" id="IPR016147">
    <property type="entry name" value="Pili_assmbl_chaperone_N"/>
</dbReference>
<accession>A0A078LRJ9</accession>
<dbReference type="GO" id="GO:0071555">
    <property type="term" value="P:cell wall organization"/>
    <property type="evidence" value="ECO:0007669"/>
    <property type="project" value="InterPro"/>
</dbReference>
<dbReference type="InterPro" id="IPR013783">
    <property type="entry name" value="Ig-like_fold"/>
</dbReference>
<evidence type="ECO:0000256" key="2">
    <source>
        <dbReference type="ARBA" id="ARBA00007399"/>
    </source>
</evidence>
<keyword evidence="5" id="KW-0574">Periplasm</keyword>
<dbReference type="SUPFAM" id="SSF49584">
    <property type="entry name" value="Periplasmic chaperone C-domain"/>
    <property type="match status" value="1"/>
</dbReference>
<dbReference type="InterPro" id="IPR050643">
    <property type="entry name" value="Periplasmic_pilus_chap"/>
</dbReference>
<evidence type="ECO:0000259" key="11">
    <source>
        <dbReference type="Pfam" id="PF02753"/>
    </source>
</evidence>
<dbReference type="InterPro" id="IPR008962">
    <property type="entry name" value="PapD-like_sf"/>
</dbReference>
<dbReference type="PANTHER" id="PTHR30251">
    <property type="entry name" value="PILUS ASSEMBLY CHAPERONE"/>
    <property type="match status" value="1"/>
</dbReference>
<keyword evidence="3" id="KW-1029">Fimbrium biogenesis</keyword>
<feature type="domain" description="Pili assembly chaperone N-terminal" evidence="10">
    <location>
        <begin position="24"/>
        <end position="146"/>
    </location>
</feature>
<evidence type="ECO:0000256" key="4">
    <source>
        <dbReference type="ARBA" id="ARBA00022729"/>
    </source>
</evidence>
<dbReference type="PRINTS" id="PR00969">
    <property type="entry name" value="CHAPERONPILI"/>
</dbReference>
<proteinExistence type="inferred from homology"/>
<sequence>MLKILSSGLVLLFSAFSLNAMADVVINGTRIVFNAKDKESTVQLKNRGNNPYLLQIWMDDGNPNAKPGEITVPFLIAPPVVRIDPAKGQAVRIMATNPSLPQDRESLFWFNMLEIPPKEQDSTSGKTHMQLAFRTRIKLFYRPDNLQPTPLQSYKELKIYQQGNNIKVVNDSPYYITFSKVEIRRTTGSAVLAAVENFPKRMVKPKSEIVFPLANKKSTQLSGASVFYSVINDYGGETTNEQKLQSSP</sequence>
<evidence type="ECO:0000256" key="5">
    <source>
        <dbReference type="ARBA" id="ARBA00022764"/>
    </source>
</evidence>
<feature type="domain" description="Pili assembly chaperone C-terminal" evidence="11">
    <location>
        <begin position="168"/>
        <end position="238"/>
    </location>
</feature>
<organism evidence="12">
    <name type="scientific">Citrobacter koseri</name>
    <name type="common">Citrobacter diversus</name>
    <dbReference type="NCBI Taxonomy" id="545"/>
    <lineage>
        <taxon>Bacteria</taxon>
        <taxon>Pseudomonadati</taxon>
        <taxon>Pseudomonadota</taxon>
        <taxon>Gammaproteobacteria</taxon>
        <taxon>Enterobacterales</taxon>
        <taxon>Enterobacteriaceae</taxon>
        <taxon>Citrobacter</taxon>
    </lineage>
</organism>
<protein>
    <submittedName>
        <fullName evidence="12">Putative chaperone protein EcpD</fullName>
    </submittedName>
</protein>
<dbReference type="PROSITE" id="PS00635">
    <property type="entry name" value="PILI_CHAPERONE"/>
    <property type="match status" value="1"/>
</dbReference>
<feature type="signal peptide" evidence="9">
    <location>
        <begin position="1"/>
        <end position="22"/>
    </location>
</feature>
<dbReference type="Pfam" id="PF02753">
    <property type="entry name" value="PapD_C"/>
    <property type="match status" value="1"/>
</dbReference>
<keyword evidence="4 9" id="KW-0732">Signal</keyword>
<dbReference type="Pfam" id="PF00345">
    <property type="entry name" value="PapD_N"/>
    <property type="match status" value="1"/>
</dbReference>
<evidence type="ECO:0000256" key="7">
    <source>
        <dbReference type="ARBA" id="ARBA00023319"/>
    </source>
</evidence>
<evidence type="ECO:0000256" key="6">
    <source>
        <dbReference type="ARBA" id="ARBA00023186"/>
    </source>
</evidence>
<evidence type="ECO:0000256" key="3">
    <source>
        <dbReference type="ARBA" id="ARBA00022558"/>
    </source>
</evidence>
<comment type="subcellular location">
    <subcellularLocation>
        <location evidence="1 8">Periplasm</location>
    </subcellularLocation>
</comment>
<name>A0A078LRJ9_CITKO</name>
<keyword evidence="7" id="KW-0393">Immunoglobulin domain</keyword>
<dbReference type="InterPro" id="IPR001829">
    <property type="entry name" value="Pili_assmbl_chaperone_bac"/>
</dbReference>
<dbReference type="FunFam" id="2.60.40.10:FF:000458">
    <property type="entry name" value="Molecular chaperone FimC"/>
    <property type="match status" value="1"/>
</dbReference>
<reference evidence="12" key="1">
    <citation type="submission" date="2014-06" db="EMBL/GenBank/DDBJ databases">
        <authorList>
            <person name="Urmite Genomes Urmite Genomes"/>
        </authorList>
    </citation>
    <scope>NUCLEOTIDE SEQUENCE</scope>
</reference>
<gene>
    <name evidence="12" type="ORF">BN1086_04737</name>
</gene>
<evidence type="ECO:0000256" key="9">
    <source>
        <dbReference type="SAM" id="SignalP"/>
    </source>
</evidence>